<reference evidence="1" key="1">
    <citation type="journal article" date="2015" name="Nature">
        <title>Complex archaea that bridge the gap between prokaryotes and eukaryotes.</title>
        <authorList>
            <person name="Spang A."/>
            <person name="Saw J.H."/>
            <person name="Jorgensen S.L."/>
            <person name="Zaremba-Niedzwiedzka K."/>
            <person name="Martijn J."/>
            <person name="Lind A.E."/>
            <person name="van Eijk R."/>
            <person name="Schleper C."/>
            <person name="Guy L."/>
            <person name="Ettema T.J."/>
        </authorList>
    </citation>
    <scope>NUCLEOTIDE SEQUENCE</scope>
</reference>
<protein>
    <submittedName>
        <fullName evidence="1">Uncharacterized protein</fullName>
    </submittedName>
</protein>
<evidence type="ECO:0000313" key="1">
    <source>
        <dbReference type="EMBL" id="KKK67360.1"/>
    </source>
</evidence>
<name>A0A0F8Y1E6_9ZZZZ</name>
<dbReference type="EMBL" id="LAZR01059653">
    <property type="protein sequence ID" value="KKK67360.1"/>
    <property type="molecule type" value="Genomic_DNA"/>
</dbReference>
<gene>
    <name evidence="1" type="ORF">LCGC14_2954830</name>
</gene>
<accession>A0A0F8Y1E6</accession>
<dbReference type="AlphaFoldDB" id="A0A0F8Y1E6"/>
<proteinExistence type="predicted"/>
<comment type="caution">
    <text evidence="1">The sequence shown here is derived from an EMBL/GenBank/DDBJ whole genome shotgun (WGS) entry which is preliminary data.</text>
</comment>
<organism evidence="1">
    <name type="scientific">marine sediment metagenome</name>
    <dbReference type="NCBI Taxonomy" id="412755"/>
    <lineage>
        <taxon>unclassified sequences</taxon>
        <taxon>metagenomes</taxon>
        <taxon>ecological metagenomes</taxon>
    </lineage>
</organism>
<sequence>MDWKETVMSQDEFEEWCGSHQIKGCGKTRTMCKDYCRPLAQAEITGDIAYKAGIREVVGFVNMFELIDEDCKDEWQAKLKEWGLTNE</sequence>